<evidence type="ECO:0000256" key="1">
    <source>
        <dbReference type="ARBA" id="ARBA00010062"/>
    </source>
</evidence>
<evidence type="ECO:0000256" key="2">
    <source>
        <dbReference type="ARBA" id="ARBA00022729"/>
    </source>
</evidence>
<reference evidence="5 6" key="2">
    <citation type="journal article" date="1996" name="DNA Res.">
        <title>Sequence analysis of the genome of the unicellular cyanobacterium Synechocystis sp. strain PCC6803. II. Sequence determination of the entire genome and assignment of potential protein-coding regions.</title>
        <authorList>
            <person name="Kaneko T."/>
            <person name="Sato S."/>
            <person name="Kotani H."/>
            <person name="Tanaka A."/>
            <person name="Asamizu E."/>
            <person name="Nakamura Y."/>
            <person name="Miyajima N."/>
            <person name="Hirosawa M."/>
            <person name="Sugiura M."/>
            <person name="Sasamoto S."/>
            <person name="Kimura T."/>
            <person name="Hosouchi T."/>
            <person name="Matsuno A."/>
            <person name="Muraki A."/>
            <person name="Nakazaki N."/>
            <person name="Naruo K."/>
            <person name="Okumura S."/>
            <person name="Shimpo S."/>
            <person name="Takeuchi C."/>
            <person name="Wada T."/>
            <person name="Watanabe A."/>
            <person name="Yamada M."/>
            <person name="Yasuda M."/>
            <person name="Tabata S."/>
        </authorList>
    </citation>
    <scope>NUCLEOTIDE SEQUENCE [LARGE SCALE GENOMIC DNA]</scope>
    <source>
        <strain evidence="6">ATCC 27184 / PCC 6803 / Kazusa</strain>
    </source>
</reference>
<dbReference type="PaxDb" id="1148-1001633"/>
<keyword evidence="3" id="KW-0812">Transmembrane</keyword>
<dbReference type="PANTHER" id="PTHR30483">
    <property type="entry name" value="LEUCINE-SPECIFIC-BINDING PROTEIN"/>
    <property type="match status" value="1"/>
</dbReference>
<dbReference type="PIR" id="S76518">
    <property type="entry name" value="S76518"/>
</dbReference>
<dbReference type="IntAct" id="Q55723">
    <property type="interactions" value="7"/>
</dbReference>
<proteinExistence type="inferred from homology"/>
<dbReference type="InterPro" id="IPR028081">
    <property type="entry name" value="Leu-bd"/>
</dbReference>
<keyword evidence="3" id="KW-1133">Transmembrane helix</keyword>
<dbReference type="Gene3D" id="3.40.50.2300">
    <property type="match status" value="2"/>
</dbReference>
<keyword evidence="6" id="KW-1185">Reference proteome</keyword>
<name>Q55723_SYNY3</name>
<accession>Q55723</accession>
<dbReference type="Proteomes" id="UP000001425">
    <property type="component" value="Chromosome"/>
</dbReference>
<evidence type="ECO:0000313" key="6">
    <source>
        <dbReference type="Proteomes" id="UP000001425"/>
    </source>
</evidence>
<dbReference type="STRING" id="1148.gene:10499865"/>
<comment type="similarity">
    <text evidence="1">Belongs to the leucine-binding protein family.</text>
</comment>
<dbReference type="InParanoid" id="Q55723"/>
<sequence length="476" mass="50680">MFGRLPLSVSTNMSNKNEIPILIGALLVTLGIVGGGGWFLFNRMNPATVGPGLSTTGSMPRELQANVSTGEKVLVPTMDNETKLFASKAIAGGKNQEALQQLTQYLEKSPNDPEAWIYLNNLRALDHNPLQIAVVAPVGSSLNIAQEILRGAAQAQEEINQKGGIDGRFLHITIVNDANDGTLAQQFAGELVKQNQILGVVGHNASSATLSAAPTYEAGGLVLVNATSDANGITNVGNHIFRVIPQINTSAQTLVQQVGKEVDQVAVCYDSKAPDGVSFYQEFTTGLLASGGQLAPTVCDLSEANFNSQTKMAEIVASGAQGLLILPHIDRLDRAFALGDANRGRLKLYGNSPLSTIKTLEQGQSMVDLMVAIPWSSKRGANRPFAEAARKFWGGDVSWRTAATYDAVYVVANALAVAPSREGLQKVLTEPEFVSSTINGEVRFLPNGDRAGQATLVQIKPSPSHVTGYDFFPINR</sequence>
<dbReference type="InterPro" id="IPR028082">
    <property type="entry name" value="Peripla_BP_I"/>
</dbReference>
<dbReference type="eggNOG" id="COG0683">
    <property type="taxonomic scope" value="Bacteria"/>
</dbReference>
<keyword evidence="3" id="KW-0472">Membrane</keyword>
<reference evidence="5 6" key="1">
    <citation type="journal article" date="1995" name="DNA Res.">
        <title>Sequence analysis of the genome of the unicellular cyanobacterium Synechocystis sp. strain PCC6803. I. Sequence features in the 1 Mb region from map positions 64% to 92% of the genome.</title>
        <authorList>
            <person name="Kaneko T."/>
            <person name="Tanaka A."/>
            <person name="Sato S."/>
            <person name="Kotani H."/>
            <person name="Sazuka T."/>
            <person name="Miyajima N."/>
            <person name="Sugiura M."/>
            <person name="Tabata S."/>
        </authorList>
    </citation>
    <scope>NUCLEOTIDE SEQUENCE [LARGE SCALE GENOMIC DNA]</scope>
    <source>
        <strain evidence="6">ATCC 27184 / PCC 6803 / Kazusa</strain>
    </source>
</reference>
<dbReference type="InterPro" id="IPR051010">
    <property type="entry name" value="BCAA_transport"/>
</dbReference>
<dbReference type="AlphaFoldDB" id="Q55723"/>
<dbReference type="SUPFAM" id="SSF53822">
    <property type="entry name" value="Periplasmic binding protein-like I"/>
    <property type="match status" value="1"/>
</dbReference>
<feature type="transmembrane region" description="Helical" evidence="3">
    <location>
        <begin position="21"/>
        <end position="41"/>
    </location>
</feature>
<dbReference type="EMBL" id="BA000022">
    <property type="protein sequence ID" value="BAA10364.1"/>
    <property type="molecule type" value="Genomic_DNA"/>
</dbReference>
<dbReference type="Pfam" id="PF13458">
    <property type="entry name" value="Peripla_BP_6"/>
    <property type="match status" value="1"/>
</dbReference>
<dbReference type="CDD" id="cd06268">
    <property type="entry name" value="PBP1_ABC_transporter_LIVBP-like"/>
    <property type="match status" value="1"/>
</dbReference>
<organism evidence="5 6">
    <name type="scientific">Synechocystis sp. (strain ATCC 27184 / PCC 6803 / Kazusa)</name>
    <dbReference type="NCBI Taxonomy" id="1111708"/>
    <lineage>
        <taxon>Bacteria</taxon>
        <taxon>Bacillati</taxon>
        <taxon>Cyanobacteriota</taxon>
        <taxon>Cyanophyceae</taxon>
        <taxon>Synechococcales</taxon>
        <taxon>Merismopediaceae</taxon>
        <taxon>Synechocystis</taxon>
    </lineage>
</organism>
<dbReference type="PANTHER" id="PTHR30483:SF6">
    <property type="entry name" value="PERIPLASMIC BINDING PROTEIN OF ABC TRANSPORTER FOR NATURAL AMINO ACIDS"/>
    <property type="match status" value="1"/>
</dbReference>
<evidence type="ECO:0000313" key="5">
    <source>
        <dbReference type="EMBL" id="BAA10364.1"/>
    </source>
</evidence>
<dbReference type="EnsemblBacteria" id="BAA10364">
    <property type="protein sequence ID" value="BAA10364"/>
    <property type="gene ID" value="BAA10364"/>
</dbReference>
<keyword evidence="2" id="KW-0732">Signal</keyword>
<evidence type="ECO:0000259" key="4">
    <source>
        <dbReference type="Pfam" id="PF13458"/>
    </source>
</evidence>
<dbReference type="KEGG" id="syn:sll0606"/>
<feature type="domain" description="Leucine-binding protein" evidence="4">
    <location>
        <begin position="130"/>
        <end position="459"/>
    </location>
</feature>
<protein>
    <submittedName>
        <fullName evidence="5">Sll0606 protein</fullName>
    </submittedName>
</protein>
<evidence type="ECO:0000256" key="3">
    <source>
        <dbReference type="SAM" id="Phobius"/>
    </source>
</evidence>
<gene>
    <name evidence="5" type="ordered locus">sll0606</name>
</gene>